<reference evidence="4" key="1">
    <citation type="submission" date="2020-09" db="EMBL/GenBank/DDBJ databases">
        <title>A novel bacterium of genus Paenibacillus, isolated from South China Sea.</title>
        <authorList>
            <person name="Huang H."/>
            <person name="Mo K."/>
            <person name="Hu Y."/>
        </authorList>
    </citation>
    <scope>NUCLEOTIDE SEQUENCE</scope>
    <source>
        <strain evidence="4">IB182493</strain>
    </source>
</reference>
<name>A0A927CNC4_9BACL</name>
<dbReference type="Pfam" id="PF20918">
    <property type="entry name" value="SPOCS_spoVID-N"/>
    <property type="match status" value="2"/>
</dbReference>
<dbReference type="RefSeq" id="WP_190863407.1">
    <property type="nucleotide sequence ID" value="NZ_JACXIY010000020.1"/>
</dbReference>
<evidence type="ECO:0000313" key="4">
    <source>
        <dbReference type="EMBL" id="MBD2870462.1"/>
    </source>
</evidence>
<dbReference type="Proteomes" id="UP000632125">
    <property type="component" value="Unassembled WGS sequence"/>
</dbReference>
<feature type="region of interest" description="Disordered" evidence="1">
    <location>
        <begin position="146"/>
        <end position="345"/>
    </location>
</feature>
<evidence type="ECO:0000313" key="5">
    <source>
        <dbReference type="Proteomes" id="UP000632125"/>
    </source>
</evidence>
<feature type="compositionally biased region" description="Polar residues" evidence="1">
    <location>
        <begin position="193"/>
        <end position="217"/>
    </location>
</feature>
<feature type="compositionally biased region" description="Basic and acidic residues" evidence="1">
    <location>
        <begin position="318"/>
        <end position="345"/>
    </location>
</feature>
<feature type="domain" description="Stage VI sporulation protein D N-terminal" evidence="3">
    <location>
        <begin position="8"/>
        <end position="65"/>
    </location>
</feature>
<dbReference type="InterPro" id="IPR018392">
    <property type="entry name" value="LysM"/>
</dbReference>
<comment type="caution">
    <text evidence="4">The sequence shown here is derived from an EMBL/GenBank/DDBJ whole genome shotgun (WGS) entry which is preliminary data.</text>
</comment>
<organism evidence="4 5">
    <name type="scientific">Paenibacillus arenilitoris</name>
    <dbReference type="NCBI Taxonomy" id="2772299"/>
    <lineage>
        <taxon>Bacteria</taxon>
        <taxon>Bacillati</taxon>
        <taxon>Bacillota</taxon>
        <taxon>Bacilli</taxon>
        <taxon>Bacillales</taxon>
        <taxon>Paenibacillaceae</taxon>
        <taxon>Paenibacillus</taxon>
    </lineage>
</organism>
<evidence type="ECO:0000259" key="2">
    <source>
        <dbReference type="Pfam" id="PF01476"/>
    </source>
</evidence>
<dbReference type="Pfam" id="PF01476">
    <property type="entry name" value="LysM"/>
    <property type="match status" value="1"/>
</dbReference>
<dbReference type="SUPFAM" id="SSF54106">
    <property type="entry name" value="LysM domain"/>
    <property type="match status" value="1"/>
</dbReference>
<dbReference type="AlphaFoldDB" id="A0A927CNC4"/>
<sequence>MSDQTNGLRFDVYERVHLPDDVAAIDELEEIELVPRIQVIDQGDHAVLKGQLLLSGVYRGQKESESPLALEHWIPVEITLPMNRISRLDDISIEIDNFDVDLLSARTLNITGVLSLRGISAQPIQEQDEDEVWREEPFTVVHEREAFDERQTEASGREPAYEEAAYIPEETEAESESFVDLESQREADEAAVTISSASPETVWSSSQLFASPPQQREQNGEEERANEATGEQPEADSWLSASSPFAEEAQQEPETERSQDEDQIPQAPSYFELQQEQEAEPELEPEKQELRIALNVKQPENEGGQGVNVGFQTLLQTSRREQAARQAAEETARQEQAEVREPSGDEIEWKTLFLGKQSEEREFRKIRMCIVQRDETLEAIATRYSLNPREILIYNRLEESDVSEGRLLYIP</sequence>
<feature type="compositionally biased region" description="Basic and acidic residues" evidence="1">
    <location>
        <begin position="146"/>
        <end position="160"/>
    </location>
</feature>
<evidence type="ECO:0000259" key="3">
    <source>
        <dbReference type="Pfam" id="PF20918"/>
    </source>
</evidence>
<feature type="compositionally biased region" description="Acidic residues" evidence="1">
    <location>
        <begin position="169"/>
        <end position="179"/>
    </location>
</feature>
<evidence type="ECO:0000256" key="1">
    <source>
        <dbReference type="SAM" id="MobiDB-lite"/>
    </source>
</evidence>
<proteinExistence type="predicted"/>
<protein>
    <submittedName>
        <fullName evidence="4">LysM peptidoglycan-binding domain-containing protein</fullName>
    </submittedName>
</protein>
<dbReference type="InterPro" id="IPR048862">
    <property type="entry name" value="SPOCS_spoVID_N"/>
</dbReference>
<keyword evidence="5" id="KW-1185">Reference proteome</keyword>
<accession>A0A927CNC4</accession>
<feature type="domain" description="Stage VI sporulation protein D N-terminal" evidence="3">
    <location>
        <begin position="68"/>
        <end position="119"/>
    </location>
</feature>
<dbReference type="CDD" id="cd00118">
    <property type="entry name" value="LysM"/>
    <property type="match status" value="1"/>
</dbReference>
<dbReference type="EMBL" id="JACXIY010000020">
    <property type="protein sequence ID" value="MBD2870462.1"/>
    <property type="molecule type" value="Genomic_DNA"/>
</dbReference>
<gene>
    <name evidence="4" type="ORF">IDH41_17925</name>
</gene>
<feature type="domain" description="LysM" evidence="2">
    <location>
        <begin position="370"/>
        <end position="411"/>
    </location>
</feature>
<dbReference type="InterPro" id="IPR036779">
    <property type="entry name" value="LysM_dom_sf"/>
</dbReference>